<evidence type="ECO:0000313" key="2">
    <source>
        <dbReference type="EMBL" id="KAG7382558.1"/>
    </source>
</evidence>
<organism evidence="2 3">
    <name type="scientific">Phytophthora pseudosyringae</name>
    <dbReference type="NCBI Taxonomy" id="221518"/>
    <lineage>
        <taxon>Eukaryota</taxon>
        <taxon>Sar</taxon>
        <taxon>Stramenopiles</taxon>
        <taxon>Oomycota</taxon>
        <taxon>Peronosporomycetes</taxon>
        <taxon>Peronosporales</taxon>
        <taxon>Peronosporaceae</taxon>
        <taxon>Phytophthora</taxon>
    </lineage>
</organism>
<dbReference type="OrthoDB" id="128914at2759"/>
<feature type="compositionally biased region" description="Polar residues" evidence="1">
    <location>
        <begin position="185"/>
        <end position="198"/>
    </location>
</feature>
<feature type="compositionally biased region" description="Low complexity" evidence="1">
    <location>
        <begin position="231"/>
        <end position="244"/>
    </location>
</feature>
<reference evidence="2" key="1">
    <citation type="submission" date="2021-02" db="EMBL/GenBank/DDBJ databases">
        <authorList>
            <person name="Palmer J.M."/>
        </authorList>
    </citation>
    <scope>NUCLEOTIDE SEQUENCE</scope>
    <source>
        <strain evidence="2">SCRP734</strain>
    </source>
</reference>
<gene>
    <name evidence="2" type="ORF">PHYPSEUDO_004757</name>
</gene>
<feature type="compositionally biased region" description="Polar residues" evidence="1">
    <location>
        <begin position="29"/>
        <end position="39"/>
    </location>
</feature>
<evidence type="ECO:0000256" key="1">
    <source>
        <dbReference type="SAM" id="MobiDB-lite"/>
    </source>
</evidence>
<proteinExistence type="predicted"/>
<feature type="compositionally biased region" description="Basic and acidic residues" evidence="1">
    <location>
        <begin position="501"/>
        <end position="510"/>
    </location>
</feature>
<sequence length="565" mass="62161">MALELDQAPSEAGGASPGRPPRQLLRPQHASTFESSQDASHPSIRDCALMVNCKGVASSPKSPVNHEICRYCRTVRLRLAGGALLQGGSHSATNGLCAQRVCEECYVAATSRNSTLQSEVVTPVRHQHVCLACTRVHPEAKELRSPRRPSRLPRLHSAPSSGGPRIDTLSNMARERRRWPKPSAGLSSTEAAPQQQTAARRGGSPKKSTKPAHAELLTLDQRRRRHTSAIAPTSRSAGPARPSRARQLLRANATELQAVRRQQNATELNTARRHELEAPTSYSCDFTRTTAPMAIRDATSTDMELTMVDLQSYDQGAGVRPIVDVSDDPTELRLSTVDLRLPKYKVHVPPPTKRGRRASAADPASSALTPISIEHLAAIDAKLSSVELELKRYDAPGKENRKKMEQATAPSSISSDSCATAGKHSQPTALHLSPVDLRPRHRRHTATDALTQTSKVSRHRRNQEPVVEDVEMQGHGGVAPFQRKKNVEPVDFHLSTFDLKSRRQTTDSKPEPNQVDAVRHESRSKKEKMAKVKEVPATLEQTTPKYSKNEPCDLAYLENFRSYTV</sequence>
<feature type="region of interest" description="Disordered" evidence="1">
    <location>
        <begin position="501"/>
        <end position="550"/>
    </location>
</feature>
<protein>
    <submittedName>
        <fullName evidence="2">Uncharacterized protein</fullName>
    </submittedName>
</protein>
<feature type="region of interest" description="Disordered" evidence="1">
    <location>
        <begin position="1"/>
        <end position="39"/>
    </location>
</feature>
<feature type="region of interest" description="Disordered" evidence="1">
    <location>
        <begin position="140"/>
        <end position="244"/>
    </location>
</feature>
<comment type="caution">
    <text evidence="2">The sequence shown here is derived from an EMBL/GenBank/DDBJ whole genome shotgun (WGS) entry which is preliminary data.</text>
</comment>
<evidence type="ECO:0000313" key="3">
    <source>
        <dbReference type="Proteomes" id="UP000694044"/>
    </source>
</evidence>
<keyword evidence="3" id="KW-1185">Reference proteome</keyword>
<dbReference type="AlphaFoldDB" id="A0A8T1VQN6"/>
<feature type="region of interest" description="Disordered" evidence="1">
    <location>
        <begin position="345"/>
        <end position="365"/>
    </location>
</feature>
<dbReference type="Proteomes" id="UP000694044">
    <property type="component" value="Unassembled WGS sequence"/>
</dbReference>
<accession>A0A8T1VQN6</accession>
<feature type="compositionally biased region" description="Polar residues" evidence="1">
    <location>
        <begin position="408"/>
        <end position="427"/>
    </location>
</feature>
<dbReference type="EMBL" id="JAGDFM010000204">
    <property type="protein sequence ID" value="KAG7382558.1"/>
    <property type="molecule type" value="Genomic_DNA"/>
</dbReference>
<name>A0A8T1VQN6_9STRA</name>
<feature type="region of interest" description="Disordered" evidence="1">
    <location>
        <begin position="397"/>
        <end position="427"/>
    </location>
</feature>